<gene>
    <name evidence="2" type="ORF">PF010_g11809</name>
</gene>
<sequence length="207" mass="20985">MHTVFAAGESPATHHEDSAPEDGGHLDAAGEGDSGQRAAKGGGWRRAPEGGGGRRGRAGGGSTRRVTGGGRRRRATEGGDGGGWQTAACGGEQAAEKDGVRIDAAGDCVRRRRTGQDCVAVGGGDGGRRRTSSGGCGERQRVTACGGDRRCGGGRQRVTACGGVQRADKQVATAEASGQVAVEEESVQLVVLVVQALHGVLEILIIY</sequence>
<dbReference type="AlphaFoldDB" id="A0A6G0L5R0"/>
<protein>
    <submittedName>
        <fullName evidence="2">Uncharacterized protein</fullName>
    </submittedName>
</protein>
<evidence type="ECO:0000313" key="2">
    <source>
        <dbReference type="EMBL" id="KAE9108692.1"/>
    </source>
</evidence>
<dbReference type="Proteomes" id="UP000488956">
    <property type="component" value="Unassembled WGS sequence"/>
</dbReference>
<accession>A0A6G0L5R0</accession>
<comment type="caution">
    <text evidence="2">The sequence shown here is derived from an EMBL/GenBank/DDBJ whole genome shotgun (WGS) entry which is preliminary data.</text>
</comment>
<name>A0A6G0L5R0_9STRA</name>
<organism evidence="2 3">
    <name type="scientific">Phytophthora fragariae</name>
    <dbReference type="NCBI Taxonomy" id="53985"/>
    <lineage>
        <taxon>Eukaryota</taxon>
        <taxon>Sar</taxon>
        <taxon>Stramenopiles</taxon>
        <taxon>Oomycota</taxon>
        <taxon>Peronosporomycetes</taxon>
        <taxon>Peronosporales</taxon>
        <taxon>Peronosporaceae</taxon>
        <taxon>Phytophthora</taxon>
    </lineage>
</organism>
<proteinExistence type="predicted"/>
<feature type="region of interest" description="Disordered" evidence="1">
    <location>
        <begin position="1"/>
        <end position="96"/>
    </location>
</feature>
<evidence type="ECO:0000313" key="3">
    <source>
        <dbReference type="Proteomes" id="UP000488956"/>
    </source>
</evidence>
<feature type="compositionally biased region" description="Basic and acidic residues" evidence="1">
    <location>
        <begin position="12"/>
        <end position="25"/>
    </location>
</feature>
<evidence type="ECO:0000256" key="1">
    <source>
        <dbReference type="SAM" id="MobiDB-lite"/>
    </source>
</evidence>
<reference evidence="2 3" key="1">
    <citation type="submission" date="2018-09" db="EMBL/GenBank/DDBJ databases">
        <title>Genomic investigation of the strawberry pathogen Phytophthora fragariae indicates pathogenicity is determined by transcriptional variation in three key races.</title>
        <authorList>
            <person name="Adams T.M."/>
            <person name="Armitage A.D."/>
            <person name="Sobczyk M.K."/>
            <person name="Bates H.J."/>
            <person name="Dunwell J.M."/>
            <person name="Nellist C.F."/>
            <person name="Harrison R.J."/>
        </authorList>
    </citation>
    <scope>NUCLEOTIDE SEQUENCE [LARGE SCALE GENOMIC DNA]</scope>
    <source>
        <strain evidence="2 3">ONT-3</strain>
    </source>
</reference>
<feature type="compositionally biased region" description="Gly residues" evidence="1">
    <location>
        <begin position="40"/>
        <end position="62"/>
    </location>
</feature>
<dbReference type="EMBL" id="QXFX01000639">
    <property type="protein sequence ID" value="KAE9108692.1"/>
    <property type="molecule type" value="Genomic_DNA"/>
</dbReference>